<dbReference type="AlphaFoldDB" id="A0A0C2MBN6"/>
<evidence type="ECO:0000256" key="1">
    <source>
        <dbReference type="SAM" id="Phobius"/>
    </source>
</evidence>
<gene>
    <name evidence="3" type="ORF">RF11_00410</name>
</gene>
<comment type="caution">
    <text evidence="3">The sequence shown here is derived from an EMBL/GenBank/DDBJ whole genome shotgun (WGS) entry which is preliminary data.</text>
</comment>
<protein>
    <submittedName>
        <fullName evidence="3">Uncharacterized protein</fullName>
    </submittedName>
</protein>
<evidence type="ECO:0000313" key="4">
    <source>
        <dbReference type="Proteomes" id="UP000031668"/>
    </source>
</evidence>
<sequence>MSFYLLLLVLNIQKAFQTKALQTTGPPAKEYLGSHIPFNFTDGPTLYKIVVWFKIDVRVEKGESKVFNDLELKNVEFKGDDWIFMMMWPANMRTLTIKCHTVDTEEELTMSHCNISLWTKYPNETKTFSTGHKWRINKRTRYEFENMTIKVYLDQDQDLRFDFLLTNISFQTQCYNQIISIKNPKPVEYITDSTSTNWVDFSLHSAKTSIVSDISCPALKRGMIFPKRSMYRSRQVSENKLFQLILCCLLGLGVFIVTKKLNIDTKIKEFTNSNIRRIRQTRGYY</sequence>
<name>A0A0C2MBN6_THEKT</name>
<keyword evidence="1" id="KW-0812">Transmembrane</keyword>
<organism evidence="3 4">
    <name type="scientific">Thelohanellus kitauei</name>
    <name type="common">Myxosporean</name>
    <dbReference type="NCBI Taxonomy" id="669202"/>
    <lineage>
        <taxon>Eukaryota</taxon>
        <taxon>Metazoa</taxon>
        <taxon>Cnidaria</taxon>
        <taxon>Myxozoa</taxon>
        <taxon>Myxosporea</taxon>
        <taxon>Bivalvulida</taxon>
        <taxon>Platysporina</taxon>
        <taxon>Myxobolidae</taxon>
        <taxon>Thelohanellus</taxon>
    </lineage>
</organism>
<dbReference type="Proteomes" id="UP000031668">
    <property type="component" value="Unassembled WGS sequence"/>
</dbReference>
<keyword evidence="4" id="KW-1185">Reference proteome</keyword>
<evidence type="ECO:0000256" key="2">
    <source>
        <dbReference type="SAM" id="SignalP"/>
    </source>
</evidence>
<keyword evidence="1" id="KW-0472">Membrane</keyword>
<accession>A0A0C2MBN6</accession>
<evidence type="ECO:0000313" key="3">
    <source>
        <dbReference type="EMBL" id="KII64411.1"/>
    </source>
</evidence>
<feature type="signal peptide" evidence="2">
    <location>
        <begin position="1"/>
        <end position="17"/>
    </location>
</feature>
<feature type="chain" id="PRO_5002168617" evidence="2">
    <location>
        <begin position="18"/>
        <end position="285"/>
    </location>
</feature>
<dbReference type="EMBL" id="JWZT01004291">
    <property type="protein sequence ID" value="KII64411.1"/>
    <property type="molecule type" value="Genomic_DNA"/>
</dbReference>
<feature type="transmembrane region" description="Helical" evidence="1">
    <location>
        <begin position="241"/>
        <end position="258"/>
    </location>
</feature>
<keyword evidence="2" id="KW-0732">Signal</keyword>
<keyword evidence="1" id="KW-1133">Transmembrane helix</keyword>
<reference evidence="3 4" key="1">
    <citation type="journal article" date="2014" name="Genome Biol. Evol.">
        <title>The genome of the myxosporean Thelohanellus kitauei shows adaptations to nutrient acquisition within its fish host.</title>
        <authorList>
            <person name="Yang Y."/>
            <person name="Xiong J."/>
            <person name="Zhou Z."/>
            <person name="Huo F."/>
            <person name="Miao W."/>
            <person name="Ran C."/>
            <person name="Liu Y."/>
            <person name="Zhang J."/>
            <person name="Feng J."/>
            <person name="Wang M."/>
            <person name="Wang M."/>
            <person name="Wang L."/>
            <person name="Yao B."/>
        </authorList>
    </citation>
    <scope>NUCLEOTIDE SEQUENCE [LARGE SCALE GENOMIC DNA]</scope>
    <source>
        <strain evidence="3">Wuqing</strain>
    </source>
</reference>
<proteinExistence type="predicted"/>